<evidence type="ECO:0000313" key="10">
    <source>
        <dbReference type="Proteomes" id="UP000002985"/>
    </source>
</evidence>
<dbReference type="InterPro" id="IPR007645">
    <property type="entry name" value="RNA_pol_Rpb2_3"/>
</dbReference>
<dbReference type="InterPro" id="IPR015712">
    <property type="entry name" value="DNA-dir_RNA_pol_su2"/>
</dbReference>
<dbReference type="PANTHER" id="PTHR20856">
    <property type="entry name" value="DNA-DIRECTED RNA POLYMERASE I SUBUNIT 2"/>
    <property type="match status" value="1"/>
</dbReference>
<evidence type="ECO:0000256" key="1">
    <source>
        <dbReference type="ARBA" id="ARBA00012418"/>
    </source>
</evidence>
<keyword evidence="3" id="KW-0808">Transferase</keyword>
<evidence type="ECO:0000256" key="4">
    <source>
        <dbReference type="ARBA" id="ARBA00022695"/>
    </source>
</evidence>
<gene>
    <name evidence="9" type="ORF">KSU1_C1175</name>
</gene>
<name>I3IM26_9BACT</name>
<keyword evidence="2 9" id="KW-0240">DNA-directed RNA polymerase</keyword>
<sequence length="222" mass="25772">MSGRWFNYEDSLKNMPATFDRYVQRYINGELCQLLDQNNSLSEISHKRKITFYGPKGLSKDYRGFGKRDVHYSHYGRICLVETPESEKIGLTLHFATHARIEGGQIKTLYVPTDQTNAKLCYLNPSEEENTAILPYSDDNEVNKNQYFARRGKDGMIRLYNKSKAHYQDAYPSQCIGLAAALVPFIQHDDANRVLWVQKTLNSLFPFYILKGLWSRQDLKKK</sequence>
<evidence type="ECO:0000259" key="8">
    <source>
        <dbReference type="Pfam" id="PF04565"/>
    </source>
</evidence>
<dbReference type="GO" id="GO:0032549">
    <property type="term" value="F:ribonucleoside binding"/>
    <property type="evidence" value="ECO:0007669"/>
    <property type="project" value="InterPro"/>
</dbReference>
<dbReference type="Pfam" id="PF04565">
    <property type="entry name" value="RNA_pol_Rpb2_3"/>
    <property type="match status" value="1"/>
</dbReference>
<dbReference type="STRING" id="247490.KSU1_C1175"/>
<dbReference type="Gene3D" id="2.30.150.10">
    <property type="entry name" value="DNA-directed RNA polymerase, beta subunit, external 1 domain"/>
    <property type="match status" value="1"/>
</dbReference>
<dbReference type="GO" id="GO:0000428">
    <property type="term" value="C:DNA-directed RNA polymerase complex"/>
    <property type="evidence" value="ECO:0007669"/>
    <property type="project" value="UniProtKB-KW"/>
</dbReference>
<evidence type="ECO:0000256" key="3">
    <source>
        <dbReference type="ARBA" id="ARBA00022679"/>
    </source>
</evidence>
<dbReference type="Proteomes" id="UP000002985">
    <property type="component" value="Unassembled WGS sequence"/>
</dbReference>
<dbReference type="GO" id="GO:0003899">
    <property type="term" value="F:DNA-directed RNA polymerase activity"/>
    <property type="evidence" value="ECO:0007669"/>
    <property type="project" value="UniProtKB-EC"/>
</dbReference>
<dbReference type="GO" id="GO:0006351">
    <property type="term" value="P:DNA-templated transcription"/>
    <property type="evidence" value="ECO:0007669"/>
    <property type="project" value="InterPro"/>
</dbReference>
<dbReference type="InterPro" id="IPR042107">
    <property type="entry name" value="DNA-dir_RNA_pol_bsu_ext_1_sf"/>
</dbReference>
<dbReference type="AlphaFoldDB" id="I3IM26"/>
<evidence type="ECO:0000256" key="5">
    <source>
        <dbReference type="ARBA" id="ARBA00023163"/>
    </source>
</evidence>
<organism evidence="9 10">
    <name type="scientific">Candidatus Jettenia caeni</name>
    <dbReference type="NCBI Taxonomy" id="247490"/>
    <lineage>
        <taxon>Bacteria</taxon>
        <taxon>Pseudomonadati</taxon>
        <taxon>Planctomycetota</taxon>
        <taxon>Candidatus Brocadiia</taxon>
        <taxon>Candidatus Brocadiales</taxon>
        <taxon>Candidatus Brocadiaceae</taxon>
        <taxon>Candidatus Jettenia</taxon>
    </lineage>
</organism>
<dbReference type="GO" id="GO:0003677">
    <property type="term" value="F:DNA binding"/>
    <property type="evidence" value="ECO:0007669"/>
    <property type="project" value="InterPro"/>
</dbReference>
<keyword evidence="4" id="KW-0548">Nucleotidyltransferase</keyword>
<accession>I3IM26</accession>
<dbReference type="eggNOG" id="COG0085">
    <property type="taxonomic scope" value="Bacteria"/>
</dbReference>
<feature type="domain" description="RNA polymerase Rpb2" evidence="8">
    <location>
        <begin position="33"/>
        <end position="101"/>
    </location>
</feature>
<dbReference type="SUPFAM" id="SSF64484">
    <property type="entry name" value="beta and beta-prime subunits of DNA dependent RNA-polymerase"/>
    <property type="match status" value="1"/>
</dbReference>
<keyword evidence="10" id="KW-1185">Reference proteome</keyword>
<reference evidence="9 10" key="1">
    <citation type="journal article" date="2012" name="FEBS Lett.">
        <title>Anammox organism KSU-1 expresses a NirK-type copper-containing nitrite reductase instead of a NirS-type with cytochrome cd1.</title>
        <authorList>
            <person name="Hira D."/>
            <person name="Toh H."/>
            <person name="Migita C.T."/>
            <person name="Okubo H."/>
            <person name="Nishiyama T."/>
            <person name="Hattori M."/>
            <person name="Furukawa K."/>
            <person name="Fujii T."/>
        </authorList>
    </citation>
    <scope>NUCLEOTIDE SEQUENCE [LARGE SCALE GENOMIC DNA]</scope>
</reference>
<comment type="catalytic activity">
    <reaction evidence="6">
        <text>RNA(n) + a ribonucleoside 5'-triphosphate = RNA(n+1) + diphosphate</text>
        <dbReference type="Rhea" id="RHEA:21248"/>
        <dbReference type="Rhea" id="RHEA-COMP:14527"/>
        <dbReference type="Rhea" id="RHEA-COMP:17342"/>
        <dbReference type="ChEBI" id="CHEBI:33019"/>
        <dbReference type="ChEBI" id="CHEBI:61557"/>
        <dbReference type="ChEBI" id="CHEBI:140395"/>
        <dbReference type="EC" id="2.7.7.6"/>
    </reaction>
</comment>
<comment type="similarity">
    <text evidence="7">Belongs to the RNA polymerase beta chain family.</text>
</comment>
<comment type="caution">
    <text evidence="9">The sequence shown here is derived from an EMBL/GenBank/DDBJ whole genome shotgun (WGS) entry which is preliminary data.</text>
</comment>
<evidence type="ECO:0000256" key="6">
    <source>
        <dbReference type="ARBA" id="ARBA00048552"/>
    </source>
</evidence>
<proteinExistence type="inferred from homology"/>
<dbReference type="Gene3D" id="3.90.1100.10">
    <property type="match status" value="1"/>
</dbReference>
<dbReference type="EC" id="2.7.7.6" evidence="1"/>
<evidence type="ECO:0000313" key="9">
    <source>
        <dbReference type="EMBL" id="GAB62771.1"/>
    </source>
</evidence>
<evidence type="ECO:0000256" key="7">
    <source>
        <dbReference type="RuleBase" id="RU000434"/>
    </source>
</evidence>
<keyword evidence="5" id="KW-0804">Transcription</keyword>
<dbReference type="EMBL" id="BAFH01000003">
    <property type="protein sequence ID" value="GAB62771.1"/>
    <property type="molecule type" value="Genomic_DNA"/>
</dbReference>
<protein>
    <recommendedName>
        <fullName evidence="1">DNA-directed RNA polymerase</fullName>
        <ecNumber evidence="1">2.7.7.6</ecNumber>
    </recommendedName>
</protein>
<evidence type="ECO:0000256" key="2">
    <source>
        <dbReference type="ARBA" id="ARBA00022478"/>
    </source>
</evidence>